<dbReference type="Proteomes" id="UP000304953">
    <property type="component" value="Unassembled WGS sequence"/>
</dbReference>
<gene>
    <name evidence="1" type="ORF">E5329_23215</name>
</gene>
<proteinExistence type="predicted"/>
<sequence>MAFKLDSVVPWGRNMEEYKLMFRLEDNDMSKKIAGFGDGPACFNYEMTERNGSVISFDLIYQFSKEDIEKRIEEVRTTVMQQMRENMDNYVWKNIKSLEELESTRMSAMRKFLSDYEKGKAEGRYVFHELLDKLPYGADYFDIGLSSHFLLMYTSLGYDFHIASMTEMLRVCKEIRIFPIVDLDANKTDLIKNVIDYFQRDYNVEIVKTEYEFQKGDNKLLIIKNRDVI</sequence>
<keyword evidence="1" id="KW-0808">Transferase</keyword>
<keyword evidence="1" id="KW-0489">Methyltransferase</keyword>
<evidence type="ECO:0000313" key="2">
    <source>
        <dbReference type="Proteomes" id="UP000304953"/>
    </source>
</evidence>
<protein>
    <submittedName>
        <fullName evidence="1">SAM-dependent methyltransferase</fullName>
    </submittedName>
</protein>
<evidence type="ECO:0000313" key="1">
    <source>
        <dbReference type="EMBL" id="TGY91004.1"/>
    </source>
</evidence>
<reference evidence="1" key="1">
    <citation type="submission" date="2019-04" db="EMBL/GenBank/DDBJ databases">
        <title>Microbes associate with the intestines of laboratory mice.</title>
        <authorList>
            <person name="Navarre W."/>
            <person name="Wong E."/>
            <person name="Huang K."/>
            <person name="Tropini C."/>
            <person name="Ng K."/>
            <person name="Yu B."/>
        </authorList>
    </citation>
    <scope>NUCLEOTIDE SEQUENCE</scope>
    <source>
        <strain evidence="1">NM01_1-7b</strain>
    </source>
</reference>
<organism evidence="1 2">
    <name type="scientific">Petralouisia muris</name>
    <dbReference type="NCBI Taxonomy" id="3032872"/>
    <lineage>
        <taxon>Bacteria</taxon>
        <taxon>Bacillati</taxon>
        <taxon>Bacillota</taxon>
        <taxon>Clostridia</taxon>
        <taxon>Lachnospirales</taxon>
        <taxon>Lachnospiraceae</taxon>
        <taxon>Petralouisia</taxon>
    </lineage>
</organism>
<keyword evidence="2" id="KW-1185">Reference proteome</keyword>
<accession>A0AC61RQG6</accession>
<dbReference type="EMBL" id="SRYA01000074">
    <property type="protein sequence ID" value="TGY91004.1"/>
    <property type="molecule type" value="Genomic_DNA"/>
</dbReference>
<name>A0AC61RQG6_9FIRM</name>
<comment type="caution">
    <text evidence="1">The sequence shown here is derived from an EMBL/GenBank/DDBJ whole genome shotgun (WGS) entry which is preliminary data.</text>
</comment>